<dbReference type="Pfam" id="PF02515">
    <property type="entry name" value="CoA_transf_3"/>
    <property type="match status" value="1"/>
</dbReference>
<protein>
    <submittedName>
        <fullName evidence="2">Crotonobetainyl-CoA:carnitine CoA-transferase CaiB</fullName>
    </submittedName>
</protein>
<dbReference type="InterPro" id="IPR050509">
    <property type="entry name" value="CoA-transferase_III"/>
</dbReference>
<reference evidence="2 3" key="1">
    <citation type="submission" date="2016-11" db="EMBL/GenBank/DDBJ databases">
        <authorList>
            <person name="Jaros S."/>
            <person name="Januszkiewicz K."/>
            <person name="Wedrychowicz H."/>
        </authorList>
    </citation>
    <scope>NUCLEOTIDE SEQUENCE [LARGE SCALE GENOMIC DNA]</scope>
    <source>
        <strain evidence="2 3">DSM 46144</strain>
    </source>
</reference>
<keyword evidence="3" id="KW-1185">Reference proteome</keyword>
<feature type="region of interest" description="Disordered" evidence="1">
    <location>
        <begin position="50"/>
        <end position="73"/>
    </location>
</feature>
<keyword evidence="2" id="KW-0808">Transferase</keyword>
<sequence>MRGEPPGPGPLDGVRVVEIALWVAGPATAAVLADWGASVVKVEPLAGDPQRHLEGLRPPGAPEAGGNPTFDVSNRGKRSVALDLKSDRGREVIERLLGQADVLVTNLRVRALERLGLDHESVLARHPRLVYALMTGYGLRGPHADAPGYDSGAFWARSGLAASLTVPGGTPPFQRGAMGDRSAAAVLAGGVSAALLARERTGTGQLVAGSLYRWGTYLLSSDLSIALQYGAPMATARREAMASPTVNCYRCADDRWVWLIGLERDRHWPPLVRAVGQPAWLTDERFATSSARQQNARTLIASLDTIFAEKPRDEWLKVFDECGVWAEPVNTIEDVLADEQFHAAGGLVEVPGTGTPGVNGPLDFGATPAGPRSAAPALGADADAVLGSLGYTRADVDALRSAGVVA</sequence>
<accession>A0A1M7TYP0</accession>
<dbReference type="PANTHER" id="PTHR48228:SF2">
    <property type="entry name" value="E-CINNAMOYL-COA:R-PHENYLLACTATE COA TRANSFERASE LARGE SUBUNIT"/>
    <property type="match status" value="1"/>
</dbReference>
<dbReference type="OrthoDB" id="9797653at2"/>
<dbReference type="STRING" id="134849.SAMN05443668_107373"/>
<dbReference type="InterPro" id="IPR003673">
    <property type="entry name" value="CoA-Trfase_fam_III"/>
</dbReference>
<proteinExistence type="predicted"/>
<dbReference type="Gene3D" id="3.40.50.10540">
    <property type="entry name" value="Crotonobetainyl-coa:carnitine coa-transferase, domain 1"/>
    <property type="match status" value="1"/>
</dbReference>
<feature type="region of interest" description="Disordered" evidence="1">
    <location>
        <begin position="352"/>
        <end position="371"/>
    </location>
</feature>
<dbReference type="InterPro" id="IPR044855">
    <property type="entry name" value="CoA-Trfase_III_dom3_sf"/>
</dbReference>
<dbReference type="RefSeq" id="WP_073260154.1">
    <property type="nucleotide sequence ID" value="NZ_FRCS01000007.1"/>
</dbReference>
<name>A0A1M7TYP0_9ACTN</name>
<dbReference type="Proteomes" id="UP000184440">
    <property type="component" value="Unassembled WGS sequence"/>
</dbReference>
<organism evidence="2 3">
    <name type="scientific">Cryptosporangium aurantiacum</name>
    <dbReference type="NCBI Taxonomy" id="134849"/>
    <lineage>
        <taxon>Bacteria</taxon>
        <taxon>Bacillati</taxon>
        <taxon>Actinomycetota</taxon>
        <taxon>Actinomycetes</taxon>
        <taxon>Cryptosporangiales</taxon>
        <taxon>Cryptosporangiaceae</taxon>
        <taxon>Cryptosporangium</taxon>
    </lineage>
</organism>
<dbReference type="Gene3D" id="3.30.1540.10">
    <property type="entry name" value="formyl-coa transferase, domain 3"/>
    <property type="match status" value="1"/>
</dbReference>
<dbReference type="GO" id="GO:0016740">
    <property type="term" value="F:transferase activity"/>
    <property type="evidence" value="ECO:0007669"/>
    <property type="project" value="UniProtKB-KW"/>
</dbReference>
<dbReference type="PANTHER" id="PTHR48228">
    <property type="entry name" value="SUCCINYL-COA--D-CITRAMALATE COA-TRANSFERASE"/>
    <property type="match status" value="1"/>
</dbReference>
<evidence type="ECO:0000313" key="2">
    <source>
        <dbReference type="EMBL" id="SHN75760.1"/>
    </source>
</evidence>
<dbReference type="SUPFAM" id="SSF89796">
    <property type="entry name" value="CoA-transferase family III (CaiB/BaiF)"/>
    <property type="match status" value="1"/>
</dbReference>
<feature type="compositionally biased region" description="Low complexity" evidence="1">
    <location>
        <begin position="352"/>
        <end position="362"/>
    </location>
</feature>
<dbReference type="EMBL" id="FRCS01000007">
    <property type="protein sequence ID" value="SHN75760.1"/>
    <property type="molecule type" value="Genomic_DNA"/>
</dbReference>
<evidence type="ECO:0000256" key="1">
    <source>
        <dbReference type="SAM" id="MobiDB-lite"/>
    </source>
</evidence>
<gene>
    <name evidence="2" type="ORF">SAMN05443668_107373</name>
</gene>
<evidence type="ECO:0000313" key="3">
    <source>
        <dbReference type="Proteomes" id="UP000184440"/>
    </source>
</evidence>
<dbReference type="AlphaFoldDB" id="A0A1M7TYP0"/>
<dbReference type="InterPro" id="IPR023606">
    <property type="entry name" value="CoA-Trfase_III_dom_1_sf"/>
</dbReference>